<keyword evidence="11" id="KW-1185">Reference proteome</keyword>
<feature type="transmembrane region" description="Helical" evidence="8">
    <location>
        <begin position="209"/>
        <end position="235"/>
    </location>
</feature>
<feature type="transmembrane region" description="Helical" evidence="8">
    <location>
        <begin position="241"/>
        <end position="259"/>
    </location>
</feature>
<feature type="transmembrane region" description="Helical" evidence="8">
    <location>
        <begin position="362"/>
        <end position="381"/>
    </location>
</feature>
<evidence type="ECO:0000256" key="8">
    <source>
        <dbReference type="SAM" id="Phobius"/>
    </source>
</evidence>
<feature type="transmembrane region" description="Helical" evidence="8">
    <location>
        <begin position="161"/>
        <end position="180"/>
    </location>
</feature>
<evidence type="ECO:0000256" key="5">
    <source>
        <dbReference type="ARBA" id="ARBA00022692"/>
    </source>
</evidence>
<evidence type="ECO:0000256" key="1">
    <source>
        <dbReference type="ARBA" id="ARBA00004429"/>
    </source>
</evidence>
<evidence type="ECO:0000256" key="2">
    <source>
        <dbReference type="ARBA" id="ARBA00022448"/>
    </source>
</evidence>
<feature type="transmembrane region" description="Helical" evidence="8">
    <location>
        <begin position="9"/>
        <end position="28"/>
    </location>
</feature>
<dbReference type="Proteomes" id="UP000659496">
    <property type="component" value="Unassembled WGS sequence"/>
</dbReference>
<feature type="transmembrane region" description="Helical" evidence="8">
    <location>
        <begin position="294"/>
        <end position="316"/>
    </location>
</feature>
<protein>
    <submittedName>
        <fullName evidence="10">MFS transporter</fullName>
    </submittedName>
</protein>
<dbReference type="SUPFAM" id="SSF103473">
    <property type="entry name" value="MFS general substrate transporter"/>
    <property type="match status" value="1"/>
</dbReference>
<comment type="subcellular location">
    <subcellularLocation>
        <location evidence="1">Cell inner membrane</location>
        <topology evidence="1">Multi-pass membrane protein</topology>
    </subcellularLocation>
</comment>
<feature type="transmembrane region" description="Helical" evidence="8">
    <location>
        <begin position="40"/>
        <end position="62"/>
    </location>
</feature>
<organism evidence="10 11">
    <name type="scientific">Sporosarcina gallistercoris</name>
    <dbReference type="NCBI Taxonomy" id="2762245"/>
    <lineage>
        <taxon>Bacteria</taxon>
        <taxon>Bacillati</taxon>
        <taxon>Bacillota</taxon>
        <taxon>Bacilli</taxon>
        <taxon>Bacillales</taxon>
        <taxon>Caryophanaceae</taxon>
        <taxon>Sporosarcina</taxon>
    </lineage>
</organism>
<evidence type="ECO:0000256" key="3">
    <source>
        <dbReference type="ARBA" id="ARBA00022475"/>
    </source>
</evidence>
<feature type="domain" description="Major facilitator superfamily associated" evidence="9">
    <location>
        <begin position="9"/>
        <end position="364"/>
    </location>
</feature>
<sequence length="387" mass="42483">MILLANQRWLSASFFVFFFTWGIFLPYWTGWLTIEKGLAVSTASVIMGIGMAARALTTFLVFPVLTHRSSLRKVVQGLSVVSLLLVILYLPDSPLWALAAITIFFSAVYPMILPGVESGATLLMQSEKIHYGKSRSFGSIGYTVALLLVGAATSIWSEQSILYLMIAGLAVAVLFFMRGAPEVLNIAPDRTTSNVSQTKLRTLFQTKGFLVVTILAVLLQGAHAAYYSFGFIYLADLNVSGLWIGVILNVAVLFEILFFRVSDRMLANVKISTMFLIAAIGSTVRWIVVFLFPITAVFVVTQMLHAISFGIAHYAFIQYISTRLPKQQIASAQGMYAAFAMSLSTAFLTIPAGYLYDISPGLAFLGMAVCTVPAIFIVLFTRRKLAY</sequence>
<evidence type="ECO:0000256" key="4">
    <source>
        <dbReference type="ARBA" id="ARBA00022519"/>
    </source>
</evidence>
<gene>
    <name evidence="10" type="ORF">H9659_03405</name>
</gene>
<comment type="caution">
    <text evidence="10">The sequence shown here is derived from an EMBL/GenBank/DDBJ whole genome shotgun (WGS) entry which is preliminary data.</text>
</comment>
<proteinExistence type="predicted"/>
<keyword evidence="3" id="KW-1003">Cell membrane</keyword>
<feature type="transmembrane region" description="Helical" evidence="8">
    <location>
        <begin position="74"/>
        <end position="90"/>
    </location>
</feature>
<evidence type="ECO:0000256" key="7">
    <source>
        <dbReference type="ARBA" id="ARBA00023136"/>
    </source>
</evidence>
<evidence type="ECO:0000256" key="6">
    <source>
        <dbReference type="ARBA" id="ARBA00022989"/>
    </source>
</evidence>
<feature type="transmembrane region" description="Helical" evidence="8">
    <location>
        <begin position="271"/>
        <end position="288"/>
    </location>
</feature>
<feature type="transmembrane region" description="Helical" evidence="8">
    <location>
        <begin position="137"/>
        <end position="155"/>
    </location>
</feature>
<evidence type="ECO:0000259" key="9">
    <source>
        <dbReference type="Pfam" id="PF12832"/>
    </source>
</evidence>
<keyword evidence="7 8" id="KW-0472">Membrane</keyword>
<evidence type="ECO:0000313" key="10">
    <source>
        <dbReference type="EMBL" id="MBD7907380.1"/>
    </source>
</evidence>
<dbReference type="Pfam" id="PF12832">
    <property type="entry name" value="MFS_1_like"/>
    <property type="match status" value="1"/>
</dbReference>
<feature type="transmembrane region" description="Helical" evidence="8">
    <location>
        <begin position="96"/>
        <end position="116"/>
    </location>
</feature>
<dbReference type="InterPro" id="IPR026032">
    <property type="entry name" value="HcaT-like"/>
</dbReference>
<dbReference type="PIRSF" id="PIRSF004925">
    <property type="entry name" value="HcaT"/>
    <property type="match status" value="1"/>
</dbReference>
<feature type="transmembrane region" description="Helical" evidence="8">
    <location>
        <begin position="336"/>
        <end position="356"/>
    </location>
</feature>
<name>A0ABR8PGT0_9BACL</name>
<keyword evidence="5 8" id="KW-0812">Transmembrane</keyword>
<keyword evidence="4" id="KW-0997">Cell inner membrane</keyword>
<keyword evidence="2" id="KW-0813">Transport</keyword>
<dbReference type="InterPro" id="IPR036259">
    <property type="entry name" value="MFS_trans_sf"/>
</dbReference>
<reference evidence="10 11" key="1">
    <citation type="submission" date="2020-08" db="EMBL/GenBank/DDBJ databases">
        <title>A Genomic Blueprint of the Chicken Gut Microbiome.</title>
        <authorList>
            <person name="Gilroy R."/>
            <person name="Ravi A."/>
            <person name="Getino M."/>
            <person name="Pursley I."/>
            <person name="Horton D.L."/>
            <person name="Alikhan N.-F."/>
            <person name="Baker D."/>
            <person name="Gharbi K."/>
            <person name="Hall N."/>
            <person name="Watson M."/>
            <person name="Adriaenssens E.M."/>
            <person name="Foster-Nyarko E."/>
            <person name="Jarju S."/>
            <person name="Secka A."/>
            <person name="Antonio M."/>
            <person name="Oren A."/>
            <person name="Chaudhuri R."/>
            <person name="La Ragione R.M."/>
            <person name="Hildebrand F."/>
            <person name="Pallen M.J."/>
        </authorList>
    </citation>
    <scope>NUCLEOTIDE SEQUENCE [LARGE SCALE GENOMIC DNA]</scope>
    <source>
        <strain evidence="10 11">Sa3CUA8</strain>
    </source>
</reference>
<dbReference type="RefSeq" id="WP_191688562.1">
    <property type="nucleotide sequence ID" value="NZ_JACSQY010000002.1"/>
</dbReference>
<dbReference type="EMBL" id="JACSQY010000002">
    <property type="protein sequence ID" value="MBD7907380.1"/>
    <property type="molecule type" value="Genomic_DNA"/>
</dbReference>
<evidence type="ECO:0000313" key="11">
    <source>
        <dbReference type="Proteomes" id="UP000659496"/>
    </source>
</evidence>
<dbReference type="PANTHER" id="PTHR23522:SF10">
    <property type="entry name" value="3-PHENYLPROPIONIC ACID TRANSPORTER-RELATED"/>
    <property type="match status" value="1"/>
</dbReference>
<dbReference type="InterPro" id="IPR024989">
    <property type="entry name" value="MFS_assoc_dom"/>
</dbReference>
<accession>A0ABR8PGT0</accession>
<dbReference type="NCBIfam" id="NF037955">
    <property type="entry name" value="mfs"/>
    <property type="match status" value="1"/>
</dbReference>
<dbReference type="PANTHER" id="PTHR23522">
    <property type="entry name" value="BLL5896 PROTEIN"/>
    <property type="match status" value="1"/>
</dbReference>
<keyword evidence="6 8" id="KW-1133">Transmembrane helix</keyword>
<dbReference type="Gene3D" id="1.20.1250.20">
    <property type="entry name" value="MFS general substrate transporter like domains"/>
    <property type="match status" value="2"/>
</dbReference>